<keyword evidence="1" id="KW-0472">Membrane</keyword>
<dbReference type="AlphaFoldDB" id="A0A9Q4T5F4"/>
<comment type="caution">
    <text evidence="2">The sequence shown here is derived from an EMBL/GenBank/DDBJ whole genome shotgun (WGS) entry which is preliminary data.</text>
</comment>
<proteinExistence type="predicted"/>
<feature type="transmembrane region" description="Helical" evidence="1">
    <location>
        <begin position="21"/>
        <end position="45"/>
    </location>
</feature>
<sequence>MPVDLKQIPKEEPLPVPPDKTRWLIVIVLCVIAGAVLVLSFWPAGLSAHSAWFWFCTLVMPFLTGLSGFIIRTRNYENERDRVLWWNHLHREQYEERVLLGRQAVGVLGMSYVTPVASNKLAAALLRGGNARQTQYSPALQSVLTTASLFPPLIIFSGTGYRLRLESMLTRVIRQLHTELAQFTGKLSVRLHHDGSLENEQIIMAWQAVFPASYSVRDVSASTDNDGLMWIDEWLDRQDETLVLSIEINLFLQARDQQAESVSALLLASPAWLERQHVKPCAWIHRPVTMKDADESVADVAHWGEITPGLPWYFWRTQVKSDTLAVVLQAMDKSGYLSARKGEQVLDDTFGRPGAAVGNIPLICTSEHAIATGQVQWLLIGDRTAQMIVVRPA</sequence>
<accession>A0A9Q4T5F4</accession>
<organism evidence="2 3">
    <name type="scientific">Cronobacter dublinensis</name>
    <dbReference type="NCBI Taxonomy" id="413497"/>
    <lineage>
        <taxon>Bacteria</taxon>
        <taxon>Pseudomonadati</taxon>
        <taxon>Pseudomonadota</taxon>
        <taxon>Gammaproteobacteria</taxon>
        <taxon>Enterobacterales</taxon>
        <taxon>Enterobacteriaceae</taxon>
        <taxon>Cronobacter</taxon>
    </lineage>
</organism>
<reference evidence="2" key="1">
    <citation type="submission" date="2018-11" db="EMBL/GenBank/DDBJ databases">
        <title>Genomics analysis of Putative Virulence Factors on Adhesion and Cytotoxicity for Cronobacter spp.</title>
        <authorList>
            <person name="Cui J."/>
        </authorList>
    </citation>
    <scope>NUCLEOTIDE SEQUENCE</scope>
    <source>
        <strain evidence="2">SD69</strain>
    </source>
</reference>
<dbReference type="EMBL" id="RPBY01000007">
    <property type="protein sequence ID" value="NCH89222.1"/>
    <property type="molecule type" value="Genomic_DNA"/>
</dbReference>
<dbReference type="Proteomes" id="UP000778262">
    <property type="component" value="Unassembled WGS sequence"/>
</dbReference>
<keyword evidence="1" id="KW-0812">Transmembrane</keyword>
<keyword evidence="1" id="KW-1133">Transmembrane helix</keyword>
<evidence type="ECO:0000313" key="3">
    <source>
        <dbReference type="Proteomes" id="UP000778262"/>
    </source>
</evidence>
<gene>
    <name evidence="2" type="ORF">EHJ13_17555</name>
</gene>
<dbReference type="RefSeq" id="WP_161591314.1">
    <property type="nucleotide sequence ID" value="NZ_RPBY01000007.1"/>
</dbReference>
<evidence type="ECO:0008006" key="4">
    <source>
        <dbReference type="Google" id="ProtNLM"/>
    </source>
</evidence>
<protein>
    <recommendedName>
        <fullName evidence="4">Type VI secretion protein</fullName>
    </recommendedName>
</protein>
<feature type="transmembrane region" description="Helical" evidence="1">
    <location>
        <begin position="51"/>
        <end position="71"/>
    </location>
</feature>
<name>A0A9Q4T5F4_9ENTR</name>
<evidence type="ECO:0000313" key="2">
    <source>
        <dbReference type="EMBL" id="NCH89222.1"/>
    </source>
</evidence>
<evidence type="ECO:0000256" key="1">
    <source>
        <dbReference type="SAM" id="Phobius"/>
    </source>
</evidence>